<reference evidence="1" key="2">
    <citation type="journal article" date="2021" name="Sci. Rep.">
        <title>The distribution of antibiotic resistance genes in chicken gut microbiota commensals.</title>
        <authorList>
            <person name="Juricova H."/>
            <person name="Matiasovicova J."/>
            <person name="Kubasova T."/>
            <person name="Cejkova D."/>
            <person name="Rychlik I."/>
        </authorList>
    </citation>
    <scope>NUCLEOTIDE SEQUENCE</scope>
    <source>
        <strain evidence="1">An824</strain>
    </source>
</reference>
<dbReference type="EMBL" id="JACJJG010000137">
    <property type="protein sequence ID" value="MBM6674835.1"/>
    <property type="molecule type" value="Genomic_DNA"/>
</dbReference>
<keyword evidence="2" id="KW-1185">Reference proteome</keyword>
<dbReference type="SUPFAM" id="SSF46689">
    <property type="entry name" value="Homeodomain-like"/>
    <property type="match status" value="1"/>
</dbReference>
<organism evidence="1 2">
    <name type="scientific">Marseilla massiliensis</name>
    <dbReference type="NCBI Taxonomy" id="1841864"/>
    <lineage>
        <taxon>Bacteria</taxon>
        <taxon>Pseudomonadati</taxon>
        <taxon>Bacteroidota</taxon>
        <taxon>Bacteroidia</taxon>
        <taxon>Bacteroidales</taxon>
        <taxon>Prevotellaceae</taxon>
        <taxon>Marseilla</taxon>
    </lineage>
</organism>
<reference evidence="1" key="1">
    <citation type="submission" date="2020-08" db="EMBL/GenBank/DDBJ databases">
        <authorList>
            <person name="Cejkova D."/>
            <person name="Kubasova T."/>
            <person name="Jahodarova E."/>
            <person name="Rychlik I."/>
        </authorList>
    </citation>
    <scope>NUCLEOTIDE SEQUENCE</scope>
    <source>
        <strain evidence="1">An824</strain>
    </source>
</reference>
<protein>
    <submittedName>
        <fullName evidence="1">AAA family ATPase</fullName>
    </submittedName>
</protein>
<name>A0A938WWR5_9BACT</name>
<dbReference type="Gene3D" id="1.10.10.60">
    <property type="entry name" value="Homeodomain-like"/>
    <property type="match status" value="1"/>
</dbReference>
<accession>A0A938WWR5</accession>
<dbReference type="Gene3D" id="3.40.50.300">
    <property type="entry name" value="P-loop containing nucleotide triphosphate hydrolases"/>
    <property type="match status" value="1"/>
</dbReference>
<evidence type="ECO:0000313" key="1">
    <source>
        <dbReference type="EMBL" id="MBM6674835.1"/>
    </source>
</evidence>
<dbReference type="AlphaFoldDB" id="A0A938WWR5"/>
<dbReference type="Pfam" id="PF13481">
    <property type="entry name" value="AAA_25"/>
    <property type="match status" value="1"/>
</dbReference>
<proteinExistence type="predicted"/>
<dbReference type="InterPro" id="IPR009057">
    <property type="entry name" value="Homeodomain-like_sf"/>
</dbReference>
<dbReference type="RefSeq" id="WP_205105908.1">
    <property type="nucleotide sequence ID" value="NZ_JACJJG010000137.1"/>
</dbReference>
<gene>
    <name evidence="1" type="ORF">H6A34_13275</name>
</gene>
<dbReference type="InterPro" id="IPR027417">
    <property type="entry name" value="P-loop_NTPase"/>
</dbReference>
<sequence>MDRIVIGGLPPKFEMEGDFQGKEMFKICCAFICATGGYYLFKEGVKYYFWKKKLDHKPKRFSHPEPVNNPITRPRPETLNEICEKSNADIADLQLCGNLLCKGDTLVISSSDGEGKSTLAMGMCVDIARGSNTHLLPDDKTPYNQKPQSVYYFDAELSDDDIQLRYGKHDFHFPENLKRFSSTYESETEMFDHIEELVGNEKSDVTICIDNLSAIIPTASPKAYHDLFSRQKKIKDVAKANGYYVTFIIIAHTTKTKQGQVNETFYGSSHLGNLSASRIALLPTRFGDEYKMLKVQKNRKMPKEGNVIIVKRVSTPYLHFEYFREMKEDEATPLKQKTVSISSVTPASEILVQKPKAPNQKVTPEKEEKIIAMYNKGMKQSTIANKLRLSTKTVHRTLTRLKQEGHISA</sequence>
<evidence type="ECO:0000313" key="2">
    <source>
        <dbReference type="Proteomes" id="UP000706891"/>
    </source>
</evidence>
<dbReference type="SUPFAM" id="SSF52540">
    <property type="entry name" value="P-loop containing nucleoside triphosphate hydrolases"/>
    <property type="match status" value="1"/>
</dbReference>
<dbReference type="Proteomes" id="UP000706891">
    <property type="component" value="Unassembled WGS sequence"/>
</dbReference>
<comment type="caution">
    <text evidence="1">The sequence shown here is derived from an EMBL/GenBank/DDBJ whole genome shotgun (WGS) entry which is preliminary data.</text>
</comment>